<dbReference type="InterPro" id="IPR027417">
    <property type="entry name" value="P-loop_NTPase"/>
</dbReference>
<feature type="compositionally biased region" description="Basic and acidic residues" evidence="5">
    <location>
        <begin position="149"/>
        <end position="158"/>
    </location>
</feature>
<keyword evidence="4" id="KW-0067">ATP-binding</keyword>
<dbReference type="EMBL" id="JBANQN010000011">
    <property type="protein sequence ID" value="KAK6775274.1"/>
    <property type="molecule type" value="Genomic_DNA"/>
</dbReference>
<evidence type="ECO:0000313" key="7">
    <source>
        <dbReference type="EMBL" id="KAK6775274.1"/>
    </source>
</evidence>
<comment type="caution">
    <text evidence="7">The sequence shown here is derived from an EMBL/GenBank/DDBJ whole genome shotgun (WGS) entry which is preliminary data.</text>
</comment>
<keyword evidence="2" id="KW-0378">Hydrolase</keyword>
<dbReference type="AlphaFoldDB" id="A0AAN8SSU8"/>
<accession>A0AAN8SSU8</accession>
<keyword evidence="1" id="KW-0547">Nucleotide-binding</keyword>
<evidence type="ECO:0000256" key="5">
    <source>
        <dbReference type="SAM" id="MobiDB-lite"/>
    </source>
</evidence>
<evidence type="ECO:0000256" key="4">
    <source>
        <dbReference type="ARBA" id="ARBA00022840"/>
    </source>
</evidence>
<dbReference type="GO" id="GO:0003676">
    <property type="term" value="F:nucleic acid binding"/>
    <property type="evidence" value="ECO:0007669"/>
    <property type="project" value="InterPro"/>
</dbReference>
<dbReference type="Proteomes" id="UP001371456">
    <property type="component" value="Unassembled WGS sequence"/>
</dbReference>
<evidence type="ECO:0000256" key="3">
    <source>
        <dbReference type="ARBA" id="ARBA00022806"/>
    </source>
</evidence>
<dbReference type="GO" id="GO:0016787">
    <property type="term" value="F:hydrolase activity"/>
    <property type="evidence" value="ECO:0007669"/>
    <property type="project" value="UniProtKB-KW"/>
</dbReference>
<dbReference type="GO" id="GO:0005524">
    <property type="term" value="F:ATP binding"/>
    <property type="evidence" value="ECO:0007669"/>
    <property type="project" value="UniProtKB-KW"/>
</dbReference>
<keyword evidence="8" id="KW-1185">Reference proteome</keyword>
<organism evidence="7 8">
    <name type="scientific">Solanum bulbocastanum</name>
    <name type="common">Wild potato</name>
    <dbReference type="NCBI Taxonomy" id="147425"/>
    <lineage>
        <taxon>Eukaryota</taxon>
        <taxon>Viridiplantae</taxon>
        <taxon>Streptophyta</taxon>
        <taxon>Embryophyta</taxon>
        <taxon>Tracheophyta</taxon>
        <taxon>Spermatophyta</taxon>
        <taxon>Magnoliopsida</taxon>
        <taxon>eudicotyledons</taxon>
        <taxon>Gunneridae</taxon>
        <taxon>Pentapetalae</taxon>
        <taxon>asterids</taxon>
        <taxon>lamiids</taxon>
        <taxon>Solanales</taxon>
        <taxon>Solanaceae</taxon>
        <taxon>Solanoideae</taxon>
        <taxon>Solaneae</taxon>
        <taxon>Solanum</taxon>
    </lineage>
</organism>
<evidence type="ECO:0000259" key="6">
    <source>
        <dbReference type="Pfam" id="PF00270"/>
    </source>
</evidence>
<evidence type="ECO:0000256" key="2">
    <source>
        <dbReference type="ARBA" id="ARBA00022801"/>
    </source>
</evidence>
<reference evidence="7 8" key="1">
    <citation type="submission" date="2024-02" db="EMBL/GenBank/DDBJ databases">
        <title>de novo genome assembly of Solanum bulbocastanum strain 11H21.</title>
        <authorList>
            <person name="Hosaka A.J."/>
        </authorList>
    </citation>
    <scope>NUCLEOTIDE SEQUENCE [LARGE SCALE GENOMIC DNA]</scope>
    <source>
        <tissue evidence="7">Young leaves</tissue>
    </source>
</reference>
<dbReference type="SUPFAM" id="SSF52540">
    <property type="entry name" value="P-loop containing nucleoside triphosphate hydrolases"/>
    <property type="match status" value="1"/>
</dbReference>
<evidence type="ECO:0000313" key="8">
    <source>
        <dbReference type="Proteomes" id="UP001371456"/>
    </source>
</evidence>
<feature type="compositionally biased region" description="Basic residues" evidence="5">
    <location>
        <begin position="159"/>
        <end position="176"/>
    </location>
</feature>
<keyword evidence="3" id="KW-0347">Helicase</keyword>
<feature type="region of interest" description="Disordered" evidence="5">
    <location>
        <begin position="85"/>
        <end position="112"/>
    </location>
</feature>
<dbReference type="Pfam" id="PF00270">
    <property type="entry name" value="DEAD"/>
    <property type="match status" value="1"/>
</dbReference>
<feature type="domain" description="DEAD/DEAH-box helicase" evidence="6">
    <location>
        <begin position="280"/>
        <end position="391"/>
    </location>
</feature>
<feature type="region of interest" description="Disordered" evidence="5">
    <location>
        <begin position="149"/>
        <end position="183"/>
    </location>
</feature>
<gene>
    <name evidence="7" type="ORF">RDI58_026275</name>
</gene>
<dbReference type="PANTHER" id="PTHR47960">
    <property type="entry name" value="DEAD-BOX ATP-DEPENDENT RNA HELICASE 50"/>
    <property type="match status" value="1"/>
</dbReference>
<dbReference type="InterPro" id="IPR011545">
    <property type="entry name" value="DEAD/DEAH_box_helicase_dom"/>
</dbReference>
<name>A0AAN8SSU8_SOLBU</name>
<dbReference type="GO" id="GO:0004386">
    <property type="term" value="F:helicase activity"/>
    <property type="evidence" value="ECO:0007669"/>
    <property type="project" value="UniProtKB-KW"/>
</dbReference>
<evidence type="ECO:0000256" key="1">
    <source>
        <dbReference type="ARBA" id="ARBA00022741"/>
    </source>
</evidence>
<protein>
    <recommendedName>
        <fullName evidence="6">DEAD/DEAH-box helicase domain-containing protein</fullName>
    </recommendedName>
</protein>
<sequence length="425" mass="47171">MAGYGFRCCSPELRASSSPLMVALRQYVAFGWNFVWSLVVARREADGISIITGLGTGFLFRLLENGGWFNGRLLMANGEMGLQQPEQAMGKSDDSIQRRKNKKSRKKQDDKVSNRIAGIIAAKKRRLSGKRRMCEGMCYSLPTPEDPFNERHGKVDLVKKKKKKKQNQSKKGKNPIKKTGLPQNSDKLKEEFHMHAPSKFLILCLKTIQDGLQQDGAFNGGEEKPFFVHTWGIEFWKYFTSGKDIIGTNQAHATTEQIAWVAATTADAISRKEKEGLSISNPFLLFLVPSQEKAVKVRKIFKPLKALGIHTVSLHPGASIDHQIQGLKNCEPEFLISTPERLQELFSHGAIKTSDVSFLVIDGPLTETGYVDAVESIAKSISGKPQILAFSDCSNSSSNFLMKKSVGESICRIPLDDPVNGHNMA</sequence>
<proteinExistence type="predicted"/>
<dbReference type="Gene3D" id="3.40.50.300">
    <property type="entry name" value="P-loop containing nucleotide triphosphate hydrolases"/>
    <property type="match status" value="1"/>
</dbReference>